<dbReference type="PROSITE" id="PS51123">
    <property type="entry name" value="OMPA_2"/>
    <property type="match status" value="1"/>
</dbReference>
<dbReference type="Proteomes" id="UP000518300">
    <property type="component" value="Unassembled WGS sequence"/>
</dbReference>
<evidence type="ECO:0000313" key="5">
    <source>
        <dbReference type="Proteomes" id="UP000518300"/>
    </source>
</evidence>
<dbReference type="EMBL" id="JABBJJ010000145">
    <property type="protein sequence ID" value="NMO18644.1"/>
    <property type="molecule type" value="Genomic_DNA"/>
</dbReference>
<evidence type="ECO:0000256" key="2">
    <source>
        <dbReference type="SAM" id="MobiDB-lite"/>
    </source>
</evidence>
<sequence>MHFSTLLRGLAVVALLRGSTAWSQTAASGFELERLELNTGQGSLLVGNGELLAPGGLSVGLVGHYQHLPLMLQNGEHQLARVSHRASVVLAGSYGVLPWLEVGAQVPSVLWQTGGDPGGMGLPPLVRRGLGTPVLQARLGLLSLHREQPMDLAVDLAAGLPVGSEPALARDAGMRFRARATAGVRWGWLHPAFEAGVLLRPSNGSFDSGPTRLIPELRLGAVVAMARKGLRAELAVRGAFSSDYAQPSLEMMGGVRLPLTSRWELFAMGGPGLGNAPGTPTARVLLGLSFRMEPPPGLERLSEAIPRFRLEQVDVAPRVEEPRLSVEPVPTRELLPAEAPLASAAPLLQGSVLFEPGRAELSGDLGLLQAVVVLLRTLPGEPVIHLVGHAGHAPEETTDGLLPLRRALAVQGYLTAQGVPASRLRVRSASPGGSGSEDPGHARRVEVRVAGQASSLAGETP</sequence>
<protein>
    <submittedName>
        <fullName evidence="4">OmpA family protein</fullName>
    </submittedName>
</protein>
<proteinExistence type="predicted"/>
<dbReference type="AlphaFoldDB" id="A0A848LM24"/>
<comment type="caution">
    <text evidence="4">The sequence shown here is derived from an EMBL/GenBank/DDBJ whole genome shotgun (WGS) entry which is preliminary data.</text>
</comment>
<dbReference type="RefSeq" id="WP_169347907.1">
    <property type="nucleotide sequence ID" value="NZ_JABBJJ010000145.1"/>
</dbReference>
<dbReference type="InterPro" id="IPR036737">
    <property type="entry name" value="OmpA-like_sf"/>
</dbReference>
<evidence type="ECO:0000313" key="4">
    <source>
        <dbReference type="EMBL" id="NMO18644.1"/>
    </source>
</evidence>
<evidence type="ECO:0000259" key="3">
    <source>
        <dbReference type="PROSITE" id="PS51123"/>
    </source>
</evidence>
<gene>
    <name evidence="4" type="ORF">HG543_27835</name>
</gene>
<dbReference type="InterPro" id="IPR006665">
    <property type="entry name" value="OmpA-like"/>
</dbReference>
<keyword evidence="5" id="KW-1185">Reference proteome</keyword>
<name>A0A848LM24_9BACT</name>
<dbReference type="GO" id="GO:0016020">
    <property type="term" value="C:membrane"/>
    <property type="evidence" value="ECO:0007669"/>
    <property type="project" value="UniProtKB-UniRule"/>
</dbReference>
<keyword evidence="1" id="KW-0472">Membrane</keyword>
<accession>A0A848LM24</accession>
<dbReference type="SUPFAM" id="SSF103088">
    <property type="entry name" value="OmpA-like"/>
    <property type="match status" value="1"/>
</dbReference>
<reference evidence="4 5" key="1">
    <citation type="submission" date="2020-04" db="EMBL/GenBank/DDBJ databases">
        <title>Draft genome of Pyxidicoccus fallax type strain.</title>
        <authorList>
            <person name="Whitworth D.E."/>
        </authorList>
    </citation>
    <scope>NUCLEOTIDE SEQUENCE [LARGE SCALE GENOMIC DNA]</scope>
    <source>
        <strain evidence="4 5">DSM 14698</strain>
    </source>
</reference>
<organism evidence="4 5">
    <name type="scientific">Pyxidicoccus fallax</name>
    <dbReference type="NCBI Taxonomy" id="394095"/>
    <lineage>
        <taxon>Bacteria</taxon>
        <taxon>Pseudomonadati</taxon>
        <taxon>Myxococcota</taxon>
        <taxon>Myxococcia</taxon>
        <taxon>Myxococcales</taxon>
        <taxon>Cystobacterineae</taxon>
        <taxon>Myxococcaceae</taxon>
        <taxon>Pyxidicoccus</taxon>
    </lineage>
</organism>
<feature type="region of interest" description="Disordered" evidence="2">
    <location>
        <begin position="424"/>
        <end position="444"/>
    </location>
</feature>
<evidence type="ECO:0000256" key="1">
    <source>
        <dbReference type="PROSITE-ProRule" id="PRU00473"/>
    </source>
</evidence>
<dbReference type="Gene3D" id="3.30.1330.60">
    <property type="entry name" value="OmpA-like domain"/>
    <property type="match status" value="1"/>
</dbReference>
<feature type="domain" description="OmpA-like" evidence="3">
    <location>
        <begin position="341"/>
        <end position="453"/>
    </location>
</feature>